<dbReference type="AlphaFoldDB" id="A0A7K1FFU1"/>
<evidence type="ECO:0000259" key="2">
    <source>
        <dbReference type="PROSITE" id="PS50263"/>
    </source>
</evidence>
<dbReference type="Pfam" id="PF00795">
    <property type="entry name" value="CN_hydrolase"/>
    <property type="match status" value="1"/>
</dbReference>
<keyword evidence="1 3" id="KW-0378">Hydrolase</keyword>
<dbReference type="PANTHER" id="PTHR43674">
    <property type="entry name" value="NITRILASE C965.09-RELATED"/>
    <property type="match status" value="1"/>
</dbReference>
<dbReference type="EMBL" id="WLYK01000001">
    <property type="protein sequence ID" value="MTD12339.1"/>
    <property type="molecule type" value="Genomic_DNA"/>
</dbReference>
<dbReference type="InterPro" id="IPR036526">
    <property type="entry name" value="C-N_Hydrolase_sf"/>
</dbReference>
<sequence>MTPPPSALPPSALPPSTPAAGIALWRAVGVQMPTEILWPAAHAGDAADLEARKSANMACALEMIDRAMADDPSTRLILLPEYAFTGQPNGGTVAEWIEAACEPVPGRFTTPLQEAARRHRIYLGGNQFEVDPEWPERFFNTSYLIAPDGSIILRYRRVHTAMWCSPHDIYDDYLSRYGGWESLWPVVDTELGRIGMIPCGEIAVPEVLRTMALRGTEVLLHPTWEVRSAPQDASKIAGAAANGMYIVSVNAAASMSAGAVDDRPSGAPVGSGSRIVDPRGNTVDLLDTHETGYVSAPIDVQAVRDLRADISMANPLLRLRMETVAPTYAGRRIYPPNAFLDLPLVRYPDIEGPAREALRSLHSVLDHAPRAVGLPIYSAEETRP</sequence>
<comment type="caution">
    <text evidence="3">The sequence shown here is derived from an EMBL/GenBank/DDBJ whole genome shotgun (WGS) entry which is preliminary data.</text>
</comment>
<protein>
    <submittedName>
        <fullName evidence="3">Amidohydrolase</fullName>
    </submittedName>
</protein>
<evidence type="ECO:0000313" key="3">
    <source>
        <dbReference type="EMBL" id="MTD12339.1"/>
    </source>
</evidence>
<evidence type="ECO:0000256" key="1">
    <source>
        <dbReference type="ARBA" id="ARBA00022801"/>
    </source>
</evidence>
<dbReference type="PROSITE" id="PS50263">
    <property type="entry name" value="CN_HYDROLASE"/>
    <property type="match status" value="1"/>
</dbReference>
<dbReference type="Gene3D" id="3.60.110.10">
    <property type="entry name" value="Carbon-nitrogen hydrolase"/>
    <property type="match status" value="1"/>
</dbReference>
<feature type="domain" description="CN hydrolase" evidence="2">
    <location>
        <begin position="28"/>
        <end position="300"/>
    </location>
</feature>
<accession>A0A7K1FFU1</accession>
<organism evidence="3 4">
    <name type="scientific">Nakamurella alba</name>
    <dbReference type="NCBI Taxonomy" id="2665158"/>
    <lineage>
        <taxon>Bacteria</taxon>
        <taxon>Bacillati</taxon>
        <taxon>Actinomycetota</taxon>
        <taxon>Actinomycetes</taxon>
        <taxon>Nakamurellales</taxon>
        <taxon>Nakamurellaceae</taxon>
        <taxon>Nakamurella</taxon>
    </lineage>
</organism>
<dbReference type="GO" id="GO:0016811">
    <property type="term" value="F:hydrolase activity, acting on carbon-nitrogen (but not peptide) bonds, in linear amides"/>
    <property type="evidence" value="ECO:0007669"/>
    <property type="project" value="TreeGrafter"/>
</dbReference>
<dbReference type="RefSeq" id="WP_154766422.1">
    <property type="nucleotide sequence ID" value="NZ_WLYK01000001.1"/>
</dbReference>
<dbReference type="InterPro" id="IPR050345">
    <property type="entry name" value="Aliph_Amidase/BUP"/>
</dbReference>
<reference evidence="3 4" key="1">
    <citation type="submission" date="2019-11" db="EMBL/GenBank/DDBJ databases">
        <authorList>
            <person name="Jiang L.-Q."/>
        </authorList>
    </citation>
    <scope>NUCLEOTIDE SEQUENCE [LARGE SCALE GENOMIC DNA]</scope>
    <source>
        <strain evidence="3 4">YIM 132087</strain>
    </source>
</reference>
<dbReference type="Proteomes" id="UP000460221">
    <property type="component" value="Unassembled WGS sequence"/>
</dbReference>
<dbReference type="InterPro" id="IPR003010">
    <property type="entry name" value="C-N_Hydrolase"/>
</dbReference>
<evidence type="ECO:0000313" key="4">
    <source>
        <dbReference type="Proteomes" id="UP000460221"/>
    </source>
</evidence>
<gene>
    <name evidence="3" type="ORF">GIS00_00085</name>
</gene>
<dbReference type="PANTHER" id="PTHR43674:SF16">
    <property type="entry name" value="CARBON-NITROGEN FAMILY, PUTATIVE (AFU_ORTHOLOGUE AFUA_5G02350)-RELATED"/>
    <property type="match status" value="1"/>
</dbReference>
<dbReference type="SUPFAM" id="SSF56317">
    <property type="entry name" value="Carbon-nitrogen hydrolase"/>
    <property type="match status" value="1"/>
</dbReference>
<name>A0A7K1FFU1_9ACTN</name>
<proteinExistence type="predicted"/>
<keyword evidence="4" id="KW-1185">Reference proteome</keyword>